<sequence>MDMDSKRVEKLITKALLKEISEGEQCELDEWLDASEQNRSFFESLHSEAYLKKAVGDHNRALRDAGWKQIKRKTIEVRSRKIRWQVSRIAAAIIFPFVLGGFIWYMMGSVEKSSGLPFVSQEIKVGGSKAVVTLSTGERVTLFGDTTVCVNDGLSTMINQQDTLNFMKNNDVVVAENSYTVIEIPRGGEYVVRLEDGTVVYLNSESELRIPVHFGSEERLVWLKGEAYFNVEHESKRRFIVRTDRADVSVLGTEFGVRAYADEKKFLTTLVKGSVEVKSENNVHRIEPGEQAKVDNAGSIAVAKVNTDEFVAWKLGRIVFTDARLEDIMNELQRWYDFNVFYTNSELKELRFSMDIVKYKEVSEIFDLMEKIRRVSFEVNGNNVILK</sequence>
<dbReference type="EMBL" id="CP032819">
    <property type="protein sequence ID" value="AZS30296.1"/>
    <property type="molecule type" value="Genomic_DNA"/>
</dbReference>
<dbReference type="InterPro" id="IPR012373">
    <property type="entry name" value="Ferrdict_sens_TM"/>
</dbReference>
<evidence type="ECO:0000256" key="1">
    <source>
        <dbReference type="SAM" id="Phobius"/>
    </source>
</evidence>
<evidence type="ECO:0000259" key="3">
    <source>
        <dbReference type="Pfam" id="PF16344"/>
    </source>
</evidence>
<keyword evidence="1" id="KW-1133">Transmembrane helix</keyword>
<dbReference type="RefSeq" id="WP_106480955.1">
    <property type="nucleotide sequence ID" value="NZ_LT984899.1"/>
</dbReference>
<reference evidence="4 5" key="1">
    <citation type="submission" date="2018-10" db="EMBL/GenBank/DDBJ databases">
        <title>Butyricimonas faecalis sp. nov., isolated from human faeces and emended description of the genus Butyricimonas.</title>
        <authorList>
            <person name="Le Roy T."/>
            <person name="Van der Smissen P."/>
            <person name="Paquot A."/>
            <person name="Delzenne N."/>
            <person name="Muccioli G."/>
            <person name="Collet J.-F."/>
            <person name="Cani P.D."/>
        </authorList>
    </citation>
    <scope>NUCLEOTIDE SEQUENCE [LARGE SCALE GENOMIC DNA]</scope>
    <source>
        <strain evidence="4 5">H184</strain>
    </source>
</reference>
<keyword evidence="1" id="KW-0812">Transmembrane</keyword>
<dbReference type="InterPro" id="IPR006860">
    <property type="entry name" value="FecR"/>
</dbReference>
<feature type="domain" description="FecR protein" evidence="2">
    <location>
        <begin position="182"/>
        <end position="276"/>
    </location>
</feature>
<dbReference type="Pfam" id="PF04773">
    <property type="entry name" value="FecR"/>
    <property type="match status" value="1"/>
</dbReference>
<dbReference type="PANTHER" id="PTHR30273:SF2">
    <property type="entry name" value="PROTEIN FECR"/>
    <property type="match status" value="1"/>
</dbReference>
<keyword evidence="5" id="KW-1185">Reference proteome</keyword>
<feature type="transmembrane region" description="Helical" evidence="1">
    <location>
        <begin position="89"/>
        <end position="107"/>
    </location>
</feature>
<accession>A0A3S9VUQ6</accession>
<protein>
    <submittedName>
        <fullName evidence="4">DUF4974 domain-containing protein</fullName>
    </submittedName>
</protein>
<dbReference type="AlphaFoldDB" id="A0A3S9VUQ6"/>
<dbReference type="OrthoDB" id="772265at2"/>
<organism evidence="4 5">
    <name type="scientific">Butyricimonas faecalis</name>
    <dbReference type="NCBI Taxonomy" id="2093856"/>
    <lineage>
        <taxon>Bacteria</taxon>
        <taxon>Pseudomonadati</taxon>
        <taxon>Bacteroidota</taxon>
        <taxon>Bacteroidia</taxon>
        <taxon>Bacteroidales</taxon>
        <taxon>Odoribacteraceae</taxon>
        <taxon>Butyricimonas</taxon>
    </lineage>
</organism>
<dbReference type="GO" id="GO:0016989">
    <property type="term" value="F:sigma factor antagonist activity"/>
    <property type="evidence" value="ECO:0007669"/>
    <property type="project" value="TreeGrafter"/>
</dbReference>
<proteinExistence type="predicted"/>
<dbReference type="KEGG" id="buy:D8S85_12565"/>
<dbReference type="PANTHER" id="PTHR30273">
    <property type="entry name" value="PERIPLASMIC SIGNAL SENSOR AND SIGMA FACTOR ACTIVATOR FECR-RELATED"/>
    <property type="match status" value="1"/>
</dbReference>
<name>A0A3S9VUQ6_9BACT</name>
<evidence type="ECO:0000313" key="5">
    <source>
        <dbReference type="Proteomes" id="UP000270673"/>
    </source>
</evidence>
<dbReference type="InterPro" id="IPR032508">
    <property type="entry name" value="FecR_C"/>
</dbReference>
<evidence type="ECO:0000313" key="4">
    <source>
        <dbReference type="EMBL" id="AZS30296.1"/>
    </source>
</evidence>
<feature type="domain" description="Protein FecR C-terminal" evidence="3">
    <location>
        <begin position="317"/>
        <end position="386"/>
    </location>
</feature>
<dbReference type="Gene3D" id="3.55.50.30">
    <property type="match status" value="1"/>
</dbReference>
<dbReference type="Proteomes" id="UP000270673">
    <property type="component" value="Chromosome"/>
</dbReference>
<keyword evidence="1" id="KW-0472">Membrane</keyword>
<evidence type="ECO:0000259" key="2">
    <source>
        <dbReference type="Pfam" id="PF04773"/>
    </source>
</evidence>
<dbReference type="Pfam" id="PF16344">
    <property type="entry name" value="FecR_C"/>
    <property type="match status" value="1"/>
</dbReference>
<dbReference type="Gene3D" id="2.60.120.1440">
    <property type="match status" value="1"/>
</dbReference>
<gene>
    <name evidence="4" type="ORF">D8S85_12565</name>
</gene>